<evidence type="ECO:0000259" key="2">
    <source>
        <dbReference type="Pfam" id="PF01575"/>
    </source>
</evidence>
<accession>A0ABS9TT38</accession>
<name>A0ABS9TT38_9PSEU</name>
<sequence length="152" mass="16336">MPLYFEDFATGQELVSPARTVTEADIVSFAAWTGDYNPVHTDAVAAAAGRFGERIAHGALGLSLCLGLISRTGAFEGSAVALLGIDGWRFRAPVRIGDTVHARVTILDTRLTSRGDAGVVERRFSLVNQHGDVTQEGRMDVMVKLRPEPAAR</sequence>
<dbReference type="Proteomes" id="UP001299970">
    <property type="component" value="Unassembled WGS sequence"/>
</dbReference>
<evidence type="ECO:0000256" key="1">
    <source>
        <dbReference type="ARBA" id="ARBA00005254"/>
    </source>
</evidence>
<evidence type="ECO:0000313" key="3">
    <source>
        <dbReference type="EMBL" id="MCH6171656.1"/>
    </source>
</evidence>
<dbReference type="PANTHER" id="PTHR43664">
    <property type="entry name" value="MONOAMINE OXIDASE-RELATED"/>
    <property type="match status" value="1"/>
</dbReference>
<gene>
    <name evidence="3" type="ORF">MMF94_38720</name>
</gene>
<organism evidence="3 4">
    <name type="scientific">Pseudonocardia alaniniphila</name>
    <dbReference type="NCBI Taxonomy" id="75291"/>
    <lineage>
        <taxon>Bacteria</taxon>
        <taxon>Bacillati</taxon>
        <taxon>Actinomycetota</taxon>
        <taxon>Actinomycetes</taxon>
        <taxon>Pseudonocardiales</taxon>
        <taxon>Pseudonocardiaceae</taxon>
        <taxon>Pseudonocardia</taxon>
    </lineage>
</organism>
<feature type="domain" description="MaoC-like" evidence="2">
    <location>
        <begin position="10"/>
        <end position="112"/>
    </location>
</feature>
<dbReference type="Gene3D" id="3.10.129.10">
    <property type="entry name" value="Hotdog Thioesterase"/>
    <property type="match status" value="1"/>
</dbReference>
<dbReference type="InterPro" id="IPR029069">
    <property type="entry name" value="HotDog_dom_sf"/>
</dbReference>
<dbReference type="SUPFAM" id="SSF54637">
    <property type="entry name" value="Thioesterase/thiol ester dehydrase-isomerase"/>
    <property type="match status" value="1"/>
</dbReference>
<keyword evidence="4" id="KW-1185">Reference proteome</keyword>
<protein>
    <submittedName>
        <fullName evidence="3">MaoC family dehydratase N-terminal domain-containing protein</fullName>
    </submittedName>
</protein>
<dbReference type="Pfam" id="PF01575">
    <property type="entry name" value="MaoC_dehydratas"/>
    <property type="match status" value="1"/>
</dbReference>
<evidence type="ECO:0000313" key="4">
    <source>
        <dbReference type="Proteomes" id="UP001299970"/>
    </source>
</evidence>
<dbReference type="PANTHER" id="PTHR43664:SF1">
    <property type="entry name" value="BETA-METHYLMALYL-COA DEHYDRATASE"/>
    <property type="match status" value="1"/>
</dbReference>
<comment type="caution">
    <text evidence="3">The sequence shown here is derived from an EMBL/GenBank/DDBJ whole genome shotgun (WGS) entry which is preliminary data.</text>
</comment>
<dbReference type="RefSeq" id="WP_241042461.1">
    <property type="nucleotide sequence ID" value="NZ_BAAAJF010000005.1"/>
</dbReference>
<dbReference type="InterPro" id="IPR052342">
    <property type="entry name" value="MCH/BMMD"/>
</dbReference>
<dbReference type="InterPro" id="IPR002539">
    <property type="entry name" value="MaoC-like_dom"/>
</dbReference>
<proteinExistence type="inferred from homology"/>
<comment type="similarity">
    <text evidence="1">Belongs to the enoyl-CoA hydratase/isomerase family.</text>
</comment>
<dbReference type="EMBL" id="JAKXMK010000047">
    <property type="protein sequence ID" value="MCH6171656.1"/>
    <property type="molecule type" value="Genomic_DNA"/>
</dbReference>
<reference evidence="3 4" key="1">
    <citation type="submission" date="2022-03" db="EMBL/GenBank/DDBJ databases">
        <title>Pseudonocardia alaer sp. nov., a novel actinomycete isolated from reed forest soil.</title>
        <authorList>
            <person name="Wang L."/>
        </authorList>
    </citation>
    <scope>NUCLEOTIDE SEQUENCE [LARGE SCALE GENOMIC DNA]</scope>
    <source>
        <strain evidence="3 4">Y-16303</strain>
    </source>
</reference>